<proteinExistence type="predicted"/>
<protein>
    <submittedName>
        <fullName evidence="1">Uncharacterized protein</fullName>
    </submittedName>
</protein>
<evidence type="ECO:0000313" key="2">
    <source>
        <dbReference type="Proteomes" id="UP000001307"/>
    </source>
</evidence>
<gene>
    <name evidence="1" type="ORF">GSOID_T00013874001</name>
</gene>
<organism evidence="1">
    <name type="scientific">Oikopleura dioica</name>
    <name type="common">Tunicate</name>
    <dbReference type="NCBI Taxonomy" id="34765"/>
    <lineage>
        <taxon>Eukaryota</taxon>
        <taxon>Metazoa</taxon>
        <taxon>Chordata</taxon>
        <taxon>Tunicata</taxon>
        <taxon>Appendicularia</taxon>
        <taxon>Copelata</taxon>
        <taxon>Oikopleuridae</taxon>
        <taxon>Oikopleura</taxon>
    </lineage>
</organism>
<dbReference type="Proteomes" id="UP000001307">
    <property type="component" value="Unassembled WGS sequence"/>
</dbReference>
<dbReference type="EMBL" id="FN653563">
    <property type="protein sequence ID" value="CBY15576.1"/>
    <property type="molecule type" value="Genomic_DNA"/>
</dbReference>
<sequence length="606" mass="69140">MTESLPPNFADDLLLMETVDRTSTLLSPFLHGSEKVVKLLEEAVVIPSGLIDLKLAKENDKVRMTLSEADEDKAAQYAKEFPEFFESKDKVIRWLEGESLEIVEKDLKNSATIDNIVKEAVNNGGILDLRLKQTGKKQITKGMSSEFVISRCGRKKGERHTFDARLKRLSGRTITNTYFYPHGIDIAPAYFHASEGHPFTQFHAIKHAENQTRRLASSIILRPVVMNILMTLAGMDIMEDIYGAGKQMAWEAVEILLKLAPHPSKYEAKKLFNELEGILQDENLEKLRKNVKNLPADEIESVSNLTQLEIEIIARANTTLYTAIGVGVAEFYFEILLTAVREKCCSCSERIEIDPNRSMHPLLCISMAVHNTKKWLKEIIRVAGRQNGENLKINNFQKLRKLVHRVHFAPLIPNKSCKVRRFQTFGNPRYVEEAVEERITIAIAIVDLELIRLQARILSFSLPGKIEKLSLEWIRFLGTQILIPQVKPGRLASSFESVENSKDTSEVLKRRETRVELLREQFYHNANNMNQGDTIIALKEAIKTPGMEIENKSSISMQSVKCVIKGYMLDNTDRNWEWFVDCPSEVREIMHCIEKLKTLPTTTEKF</sequence>
<evidence type="ECO:0000313" key="1">
    <source>
        <dbReference type="EMBL" id="CBY15576.1"/>
    </source>
</evidence>
<accession>E4Y129</accession>
<dbReference type="AlphaFoldDB" id="E4Y129"/>
<reference evidence="1" key="1">
    <citation type="journal article" date="2010" name="Science">
        <title>Plasticity of animal genome architecture unmasked by rapid evolution of a pelagic tunicate.</title>
        <authorList>
            <person name="Denoeud F."/>
            <person name="Henriet S."/>
            <person name="Mungpakdee S."/>
            <person name="Aury J.M."/>
            <person name="Da Silva C."/>
            <person name="Brinkmann H."/>
            <person name="Mikhaleva J."/>
            <person name="Olsen L.C."/>
            <person name="Jubin C."/>
            <person name="Canestro C."/>
            <person name="Bouquet J.M."/>
            <person name="Danks G."/>
            <person name="Poulain J."/>
            <person name="Campsteijn C."/>
            <person name="Adamski M."/>
            <person name="Cross I."/>
            <person name="Yadetie F."/>
            <person name="Muffato M."/>
            <person name="Louis A."/>
            <person name="Butcher S."/>
            <person name="Tsagkogeorga G."/>
            <person name="Konrad A."/>
            <person name="Singh S."/>
            <person name="Jensen M.F."/>
            <person name="Cong E.H."/>
            <person name="Eikeseth-Otteraa H."/>
            <person name="Noel B."/>
            <person name="Anthouard V."/>
            <person name="Porcel B.M."/>
            <person name="Kachouri-Lafond R."/>
            <person name="Nishino A."/>
            <person name="Ugolini M."/>
            <person name="Chourrout P."/>
            <person name="Nishida H."/>
            <person name="Aasland R."/>
            <person name="Huzurbazar S."/>
            <person name="Westhof E."/>
            <person name="Delsuc F."/>
            <person name="Lehrach H."/>
            <person name="Reinhardt R."/>
            <person name="Weissenbach J."/>
            <person name="Roy S.W."/>
            <person name="Artiguenave F."/>
            <person name="Postlethwait J.H."/>
            <person name="Manak J.R."/>
            <person name="Thompson E.M."/>
            <person name="Jaillon O."/>
            <person name="Du Pasquier L."/>
            <person name="Boudinot P."/>
            <person name="Liberles D.A."/>
            <person name="Volff J.N."/>
            <person name="Philippe H."/>
            <person name="Lenhard B."/>
            <person name="Roest Crollius H."/>
            <person name="Wincker P."/>
            <person name="Chourrout D."/>
        </authorList>
    </citation>
    <scope>NUCLEOTIDE SEQUENCE [LARGE SCALE GENOMIC DNA]</scope>
</reference>
<dbReference type="InParanoid" id="E4Y129"/>
<keyword evidence="2" id="KW-1185">Reference proteome</keyword>
<name>E4Y129_OIKDI</name>